<dbReference type="EMBL" id="FOQY01000005">
    <property type="protein sequence ID" value="SFI89128.1"/>
    <property type="molecule type" value="Genomic_DNA"/>
</dbReference>
<gene>
    <name evidence="2" type="ORF">SAMN05216275_105287</name>
</gene>
<evidence type="ECO:0000313" key="3">
    <source>
        <dbReference type="Proteomes" id="UP000199111"/>
    </source>
</evidence>
<evidence type="ECO:0000256" key="1">
    <source>
        <dbReference type="SAM" id="MobiDB-lite"/>
    </source>
</evidence>
<reference evidence="3" key="1">
    <citation type="submission" date="2016-10" db="EMBL/GenBank/DDBJ databases">
        <authorList>
            <person name="Varghese N."/>
            <person name="Submissions S."/>
        </authorList>
    </citation>
    <scope>NUCLEOTIDE SEQUENCE [LARGE SCALE GENOMIC DNA]</scope>
    <source>
        <strain evidence="3">CGMCC 4.2126</strain>
    </source>
</reference>
<name>A0A1I3LWJ1_9ACTN</name>
<protein>
    <submittedName>
        <fullName evidence="2">Uncharacterized protein</fullName>
    </submittedName>
</protein>
<evidence type="ECO:0000313" key="2">
    <source>
        <dbReference type="EMBL" id="SFI89128.1"/>
    </source>
</evidence>
<dbReference type="GeneID" id="96297812"/>
<feature type="region of interest" description="Disordered" evidence="1">
    <location>
        <begin position="1"/>
        <end position="25"/>
    </location>
</feature>
<dbReference type="RefSeq" id="WP_012892694.1">
    <property type="nucleotide sequence ID" value="NZ_FOQY01000005.1"/>
</dbReference>
<dbReference type="Proteomes" id="UP000199111">
    <property type="component" value="Unassembled WGS sequence"/>
</dbReference>
<dbReference type="AlphaFoldDB" id="A0A1I3LWJ1"/>
<keyword evidence="3" id="KW-1185">Reference proteome</keyword>
<accession>A0A1I3LWJ1</accession>
<proteinExistence type="predicted"/>
<sequence>MKAVRRLGKTPQERGDTTAATGSPDIIELDDGDFAVIGTDITDQIGINPLPDARCATDERIVKISRATLISAKSDIPEQ</sequence>
<organism evidence="2 3">
    <name type="scientific">Streptosporangium canum</name>
    <dbReference type="NCBI Taxonomy" id="324952"/>
    <lineage>
        <taxon>Bacteria</taxon>
        <taxon>Bacillati</taxon>
        <taxon>Actinomycetota</taxon>
        <taxon>Actinomycetes</taxon>
        <taxon>Streptosporangiales</taxon>
        <taxon>Streptosporangiaceae</taxon>
        <taxon>Streptosporangium</taxon>
    </lineage>
</organism>